<comment type="caution">
    <text evidence="1">The sequence shown here is derived from an EMBL/GenBank/DDBJ whole genome shotgun (WGS) entry which is preliminary data.</text>
</comment>
<gene>
    <name evidence="1" type="ORF">ACFQ2I_05585</name>
</gene>
<protein>
    <submittedName>
        <fullName evidence="1">Uncharacterized protein</fullName>
    </submittedName>
</protein>
<evidence type="ECO:0000313" key="1">
    <source>
        <dbReference type="EMBL" id="MFD0958859.1"/>
    </source>
</evidence>
<dbReference type="EMBL" id="JBHTJZ010000005">
    <property type="protein sequence ID" value="MFD0958859.1"/>
    <property type="molecule type" value="Genomic_DNA"/>
</dbReference>
<name>A0ABW3HN26_9BACL</name>
<dbReference type="RefSeq" id="WP_377562666.1">
    <property type="nucleotide sequence ID" value="NZ_JBHTJZ010000005.1"/>
</dbReference>
<proteinExistence type="predicted"/>
<sequence>MQKPRLIPVVLTAAATAVLLFGGWGIYKQLAVSAPLHDMLHEVNGIAYAAEPVIDKDKVAVTVQLSEDASLREVYGDIAREVKDIAGDKQLEVSIKDEVDEELERLWHASLFDIAEAMETKTYSAIPAAMEKAVQGSEQLEVDTEMDNTNVYITMKNGAATKHIVLPRTPQQLGVWPNA</sequence>
<reference evidence="2" key="1">
    <citation type="journal article" date="2019" name="Int. J. Syst. Evol. Microbiol.">
        <title>The Global Catalogue of Microorganisms (GCM) 10K type strain sequencing project: providing services to taxonomists for standard genome sequencing and annotation.</title>
        <authorList>
            <consortium name="The Broad Institute Genomics Platform"/>
            <consortium name="The Broad Institute Genome Sequencing Center for Infectious Disease"/>
            <person name="Wu L."/>
            <person name="Ma J."/>
        </authorList>
    </citation>
    <scope>NUCLEOTIDE SEQUENCE [LARGE SCALE GENOMIC DNA]</scope>
    <source>
        <strain evidence="2">CCUG 59129</strain>
    </source>
</reference>
<evidence type="ECO:0000313" key="2">
    <source>
        <dbReference type="Proteomes" id="UP001596989"/>
    </source>
</evidence>
<organism evidence="1 2">
    <name type="scientific">Paenibacillus chungangensis</name>
    <dbReference type="NCBI Taxonomy" id="696535"/>
    <lineage>
        <taxon>Bacteria</taxon>
        <taxon>Bacillati</taxon>
        <taxon>Bacillota</taxon>
        <taxon>Bacilli</taxon>
        <taxon>Bacillales</taxon>
        <taxon>Paenibacillaceae</taxon>
        <taxon>Paenibacillus</taxon>
    </lineage>
</organism>
<dbReference type="Proteomes" id="UP001596989">
    <property type="component" value="Unassembled WGS sequence"/>
</dbReference>
<accession>A0ABW3HN26</accession>
<keyword evidence="2" id="KW-1185">Reference proteome</keyword>